<dbReference type="OrthoDB" id="796197at2"/>
<reference evidence="2 3" key="1">
    <citation type="submission" date="2018-10" db="EMBL/GenBank/DDBJ databases">
        <title>Genomic Encyclopedia of Archaeal and Bacterial Type Strains, Phase II (KMG-II): from individual species to whole genera.</title>
        <authorList>
            <person name="Goeker M."/>
        </authorList>
    </citation>
    <scope>NUCLEOTIDE SEQUENCE [LARGE SCALE GENOMIC DNA]</scope>
    <source>
        <strain evidence="2 3">DSM 18602</strain>
    </source>
</reference>
<comment type="caution">
    <text evidence="2">The sequence shown here is derived from an EMBL/GenBank/DDBJ whole genome shotgun (WGS) entry which is preliminary data.</text>
</comment>
<accession>A0A495IXL0</accession>
<dbReference type="AlphaFoldDB" id="A0A495IXL0"/>
<keyword evidence="1" id="KW-1133">Transmembrane helix</keyword>
<proteinExistence type="predicted"/>
<feature type="transmembrane region" description="Helical" evidence="1">
    <location>
        <begin position="136"/>
        <end position="156"/>
    </location>
</feature>
<dbReference type="EMBL" id="RBKU01000001">
    <property type="protein sequence ID" value="RKR80808.1"/>
    <property type="molecule type" value="Genomic_DNA"/>
</dbReference>
<keyword evidence="1" id="KW-0472">Membrane</keyword>
<keyword evidence="1" id="KW-0812">Transmembrane</keyword>
<name>A0A495IXL0_9SPHI</name>
<keyword evidence="3" id="KW-1185">Reference proteome</keyword>
<sequence length="165" mass="19124">MNDIEEKLWNYIDGHCTAEEEQLISHLIDTNEMYKQMYTELLRLNTEFKAIDLDEPSMAFTYNVMEAIRTEAALKPLKSAVNKHIIWAIGAFFAVSICALLVLMLASINWQQTGHVAINLPQFKMPPIQQYMSNNIMRGFLLFDMVLGLYVLDTYLRKKLNSKQQ</sequence>
<dbReference type="Proteomes" id="UP000268007">
    <property type="component" value="Unassembled WGS sequence"/>
</dbReference>
<protein>
    <submittedName>
        <fullName evidence="2">Uncharacterized protein</fullName>
    </submittedName>
</protein>
<organism evidence="2 3">
    <name type="scientific">Mucilaginibacter gracilis</name>
    <dbReference type="NCBI Taxonomy" id="423350"/>
    <lineage>
        <taxon>Bacteria</taxon>
        <taxon>Pseudomonadati</taxon>
        <taxon>Bacteroidota</taxon>
        <taxon>Sphingobacteriia</taxon>
        <taxon>Sphingobacteriales</taxon>
        <taxon>Sphingobacteriaceae</taxon>
        <taxon>Mucilaginibacter</taxon>
    </lineage>
</organism>
<evidence type="ECO:0000256" key="1">
    <source>
        <dbReference type="SAM" id="Phobius"/>
    </source>
</evidence>
<evidence type="ECO:0000313" key="3">
    <source>
        <dbReference type="Proteomes" id="UP000268007"/>
    </source>
</evidence>
<feature type="transmembrane region" description="Helical" evidence="1">
    <location>
        <begin position="85"/>
        <end position="106"/>
    </location>
</feature>
<evidence type="ECO:0000313" key="2">
    <source>
        <dbReference type="EMBL" id="RKR80808.1"/>
    </source>
</evidence>
<dbReference type="RefSeq" id="WP_121196640.1">
    <property type="nucleotide sequence ID" value="NZ_RBKU01000001.1"/>
</dbReference>
<gene>
    <name evidence="2" type="ORF">BDD43_0943</name>
</gene>